<name>A0A316E8Q0_9ACTN</name>
<keyword evidence="2" id="KW-1185">Reference proteome</keyword>
<dbReference type="AlphaFoldDB" id="A0A316E8Q0"/>
<reference evidence="1 2" key="1">
    <citation type="submission" date="2018-05" db="EMBL/GenBank/DDBJ databases">
        <title>Genomic Encyclopedia of Archaeal and Bacterial Type Strains, Phase II (KMG-II): from individual species to whole genera.</title>
        <authorList>
            <person name="Goeker M."/>
        </authorList>
    </citation>
    <scope>NUCLEOTIDE SEQUENCE [LARGE SCALE GENOMIC DNA]</scope>
    <source>
        <strain evidence="1 2">DSM 45184</strain>
    </source>
</reference>
<accession>A0A316E8Q0</accession>
<dbReference type="Gene3D" id="3.30.750.24">
    <property type="entry name" value="STAS domain"/>
    <property type="match status" value="1"/>
</dbReference>
<comment type="caution">
    <text evidence="1">The sequence shown here is derived from an EMBL/GenBank/DDBJ whole genome shotgun (WGS) entry which is preliminary data.</text>
</comment>
<dbReference type="EMBL" id="QGGR01000064">
    <property type="protein sequence ID" value="PWK26446.1"/>
    <property type="molecule type" value="Genomic_DNA"/>
</dbReference>
<evidence type="ECO:0000313" key="2">
    <source>
        <dbReference type="Proteomes" id="UP000245697"/>
    </source>
</evidence>
<sequence length="126" mass="13256">MPPQAVLTTVATTGPATAVAEIAVHGSWSHRLGLDVTAALRDCFADRPSSIIIDLHRLADDDAASLPLWLAARRAANVLRPPVQLALCLPAATVLQVRLRRIGAHRLPLYATMVQARAAVASPSAG</sequence>
<dbReference type="Proteomes" id="UP000245697">
    <property type="component" value="Unassembled WGS sequence"/>
</dbReference>
<dbReference type="InterPro" id="IPR036513">
    <property type="entry name" value="STAS_dom_sf"/>
</dbReference>
<protein>
    <recommendedName>
        <fullName evidence="3">STAS domain-containing protein</fullName>
    </recommendedName>
</protein>
<evidence type="ECO:0000313" key="1">
    <source>
        <dbReference type="EMBL" id="PWK26446.1"/>
    </source>
</evidence>
<evidence type="ECO:0008006" key="3">
    <source>
        <dbReference type="Google" id="ProtNLM"/>
    </source>
</evidence>
<gene>
    <name evidence="1" type="ORF">BC793_16411</name>
</gene>
<proteinExistence type="predicted"/>
<organism evidence="1 2">
    <name type="scientific">Actinoplanes xinjiangensis</name>
    <dbReference type="NCBI Taxonomy" id="512350"/>
    <lineage>
        <taxon>Bacteria</taxon>
        <taxon>Bacillati</taxon>
        <taxon>Actinomycetota</taxon>
        <taxon>Actinomycetes</taxon>
        <taxon>Micromonosporales</taxon>
        <taxon>Micromonosporaceae</taxon>
        <taxon>Actinoplanes</taxon>
    </lineage>
</organism>